<keyword evidence="1" id="KW-0378">Hydrolase</keyword>
<dbReference type="Gene3D" id="3.40.50.10810">
    <property type="entry name" value="Tandem AAA-ATPase domain"/>
    <property type="match status" value="1"/>
</dbReference>
<dbReference type="InterPro" id="IPR038718">
    <property type="entry name" value="SNF2-like_sf"/>
</dbReference>
<dbReference type="EMBL" id="KQ965737">
    <property type="protein sequence ID" value="KXS19779.1"/>
    <property type="molecule type" value="Genomic_DNA"/>
</dbReference>
<evidence type="ECO:0000256" key="1">
    <source>
        <dbReference type="ARBA" id="ARBA00022801"/>
    </source>
</evidence>
<dbReference type="Proteomes" id="UP000070544">
    <property type="component" value="Unassembled WGS sequence"/>
</dbReference>
<dbReference type="SMART" id="SM00490">
    <property type="entry name" value="HELICc"/>
    <property type="match status" value="1"/>
</dbReference>
<dbReference type="STRING" id="1344416.A0A139AST9"/>
<dbReference type="InterPro" id="IPR049730">
    <property type="entry name" value="SNF2/RAD54-like_C"/>
</dbReference>
<feature type="region of interest" description="Disordered" evidence="2">
    <location>
        <begin position="192"/>
        <end position="271"/>
    </location>
</feature>
<organism evidence="4 5">
    <name type="scientific">Gonapodya prolifera (strain JEL478)</name>
    <name type="common">Monoblepharis prolifera</name>
    <dbReference type="NCBI Taxonomy" id="1344416"/>
    <lineage>
        <taxon>Eukaryota</taxon>
        <taxon>Fungi</taxon>
        <taxon>Fungi incertae sedis</taxon>
        <taxon>Chytridiomycota</taxon>
        <taxon>Chytridiomycota incertae sedis</taxon>
        <taxon>Monoblepharidomycetes</taxon>
        <taxon>Monoblepharidales</taxon>
        <taxon>Gonapodyaceae</taxon>
        <taxon>Gonapodya</taxon>
    </lineage>
</organism>
<dbReference type="InterPro" id="IPR027417">
    <property type="entry name" value="P-loop_NTPase"/>
</dbReference>
<proteinExistence type="predicted"/>
<dbReference type="GO" id="GO:0016787">
    <property type="term" value="F:hydrolase activity"/>
    <property type="evidence" value="ECO:0007669"/>
    <property type="project" value="UniProtKB-KW"/>
</dbReference>
<dbReference type="CDD" id="cd18793">
    <property type="entry name" value="SF2_C_SNF"/>
    <property type="match status" value="1"/>
</dbReference>
<sequence>MSHVFTFGKQHTTQGLYTIDFVILGAILVSKTAFRASQRTRYLFEKPITVDGFVTARVCPTISIFRWDGPAYTAHISVASNPVARRAANAAHRRIPSPALMGGAAVGTGPVPTSTPSPPPPHVQQQYPFQTQAGANSLPTQGTQWGQPQPPSDPALLAHTNAIHGAQLHNHGQATYTPYPTNPYQVMNAHLPGSPATPPPASSAAFLPQTSSIPSLPLTVPPPTSAPPPITSTSLPIKTPPPVSPASTSAPLAPVPTASPEPAASSSPPPVAVVDEQAERVVRAMEKLLGEAEKAAVGDAPSVKIVTDASRRVRNALYSKLRRRVLSQPVLDALGKMVEVLDPSTVDPSSPTGPATAAAIHPLVPPLMTAALSHSREGDDNHGVRLQQKRQVQDGLMDDEGLLRVLIVCPNAVLFNWKDEFDRRANFTVDIFHGAKKESALSNIKSGTSEVLITSFDTLKGAFDDLNSMHWAVVIADEVMAEGRDYSKIDGTFPAERRLAICNEFNTDVNKFILLISTTAGGVGLNLAGASVDVVMDPNFNPALDLQAQDRAFRIGETRNVTFLRLISAGTIEEMIYNREIYKQQHSNIAYDAATERRLFEGVQGDSNLLSYLTDHHMTKTIVQNTEKAEAEYAATNDDFNDAPAEQMGTLEDTYVSGFFATDGGSPHVTNGVKKAEREKEKANRDAINAILYQFDTETHQHSNVLGESTLEVNIPRNALEAMAQGTADEHLPAPHSRASMGASYYLHPLTALSATSALALRLCLGSPRGKDYGPPHLGYGLRMEVTPRIVRTNTGLVEVAAGRDWLLRGR</sequence>
<feature type="compositionally biased region" description="Pro residues" evidence="2">
    <location>
        <begin position="219"/>
        <end position="230"/>
    </location>
</feature>
<feature type="domain" description="Helicase C-terminal" evidence="3">
    <location>
        <begin position="436"/>
        <end position="600"/>
    </location>
</feature>
<dbReference type="AlphaFoldDB" id="A0A139AST9"/>
<dbReference type="Gene3D" id="3.40.50.300">
    <property type="entry name" value="P-loop containing nucleotide triphosphate hydrolases"/>
    <property type="match status" value="1"/>
</dbReference>
<dbReference type="InterPro" id="IPR050496">
    <property type="entry name" value="SNF2_RAD54_helicase_repair"/>
</dbReference>
<dbReference type="Pfam" id="PF00271">
    <property type="entry name" value="Helicase_C"/>
    <property type="match status" value="1"/>
</dbReference>
<protein>
    <recommendedName>
        <fullName evidence="3">Helicase C-terminal domain-containing protein</fullName>
    </recommendedName>
</protein>
<dbReference type="SUPFAM" id="SSF52540">
    <property type="entry name" value="P-loop containing nucleoside triphosphate hydrolases"/>
    <property type="match status" value="2"/>
</dbReference>
<evidence type="ECO:0000256" key="2">
    <source>
        <dbReference type="SAM" id="MobiDB-lite"/>
    </source>
</evidence>
<dbReference type="PANTHER" id="PTHR45629">
    <property type="entry name" value="SNF2/RAD54 FAMILY MEMBER"/>
    <property type="match status" value="1"/>
</dbReference>
<keyword evidence="5" id="KW-1185">Reference proteome</keyword>
<feature type="compositionally biased region" description="Low complexity" evidence="2">
    <location>
        <begin position="202"/>
        <end position="218"/>
    </location>
</feature>
<dbReference type="PROSITE" id="PS51194">
    <property type="entry name" value="HELICASE_CTER"/>
    <property type="match status" value="1"/>
</dbReference>
<name>A0A139AST9_GONPJ</name>
<dbReference type="PANTHER" id="PTHR45629:SF7">
    <property type="entry name" value="DNA EXCISION REPAIR PROTEIN ERCC-6-RELATED"/>
    <property type="match status" value="1"/>
</dbReference>
<dbReference type="OrthoDB" id="413460at2759"/>
<dbReference type="InterPro" id="IPR001650">
    <property type="entry name" value="Helicase_C-like"/>
</dbReference>
<evidence type="ECO:0000313" key="5">
    <source>
        <dbReference type="Proteomes" id="UP000070544"/>
    </source>
</evidence>
<evidence type="ECO:0000259" key="3">
    <source>
        <dbReference type="PROSITE" id="PS51194"/>
    </source>
</evidence>
<accession>A0A139AST9</accession>
<evidence type="ECO:0000313" key="4">
    <source>
        <dbReference type="EMBL" id="KXS19779.1"/>
    </source>
</evidence>
<reference evidence="4 5" key="1">
    <citation type="journal article" date="2015" name="Genome Biol. Evol.">
        <title>Phylogenomic analyses indicate that early fungi evolved digesting cell walls of algal ancestors of land plants.</title>
        <authorList>
            <person name="Chang Y."/>
            <person name="Wang S."/>
            <person name="Sekimoto S."/>
            <person name="Aerts A.L."/>
            <person name="Choi C."/>
            <person name="Clum A."/>
            <person name="LaButti K.M."/>
            <person name="Lindquist E.A."/>
            <person name="Yee Ngan C."/>
            <person name="Ohm R.A."/>
            <person name="Salamov A.A."/>
            <person name="Grigoriev I.V."/>
            <person name="Spatafora J.W."/>
            <person name="Berbee M.L."/>
        </authorList>
    </citation>
    <scope>NUCLEOTIDE SEQUENCE [LARGE SCALE GENOMIC DNA]</scope>
    <source>
        <strain evidence="4 5">JEL478</strain>
    </source>
</reference>
<gene>
    <name evidence="4" type="ORF">M427DRAFT_66908</name>
</gene>